<evidence type="ECO:0000256" key="1">
    <source>
        <dbReference type="ARBA" id="ARBA00004240"/>
    </source>
</evidence>
<organism evidence="13 14">
    <name type="scientific">Clavelina lepadiformis</name>
    <name type="common">Light-bulb sea squirt</name>
    <name type="synonym">Ascidia lepadiformis</name>
    <dbReference type="NCBI Taxonomy" id="159417"/>
    <lineage>
        <taxon>Eukaryota</taxon>
        <taxon>Metazoa</taxon>
        <taxon>Chordata</taxon>
        <taxon>Tunicata</taxon>
        <taxon>Ascidiacea</taxon>
        <taxon>Aplousobranchia</taxon>
        <taxon>Clavelinidae</taxon>
        <taxon>Clavelina</taxon>
    </lineage>
</organism>
<protein>
    <recommendedName>
        <fullName evidence="3">LRP chaperone MESD</fullName>
    </recommendedName>
    <alternativeName>
        <fullName evidence="10">LDLR chaperone MESD</fullName>
    </alternativeName>
    <alternativeName>
        <fullName evidence="8">Mesoderm development candidate 2</fullName>
    </alternativeName>
    <alternativeName>
        <fullName evidence="9">Mesoderm development protein</fullName>
    </alternativeName>
</protein>
<keyword evidence="6" id="KW-0256">Endoplasmic reticulum</keyword>
<evidence type="ECO:0000313" key="14">
    <source>
        <dbReference type="Proteomes" id="UP001642483"/>
    </source>
</evidence>
<dbReference type="EMBL" id="CAWYQH010000163">
    <property type="protein sequence ID" value="CAK8697093.1"/>
    <property type="molecule type" value="Genomic_DNA"/>
</dbReference>
<feature type="chain" id="PRO_5045194426" description="LRP chaperone MESD" evidence="12">
    <location>
        <begin position="22"/>
        <end position="192"/>
    </location>
</feature>
<evidence type="ECO:0000256" key="2">
    <source>
        <dbReference type="ARBA" id="ARBA00011068"/>
    </source>
</evidence>
<evidence type="ECO:0000256" key="11">
    <source>
        <dbReference type="SAM" id="MobiDB-lite"/>
    </source>
</evidence>
<feature type="compositionally biased region" description="Basic and acidic residues" evidence="11">
    <location>
        <begin position="158"/>
        <end position="176"/>
    </location>
</feature>
<dbReference type="PANTHER" id="PTHR17600:SF2">
    <property type="entry name" value="LRP CHAPERONE MESD"/>
    <property type="match status" value="1"/>
</dbReference>
<evidence type="ECO:0000256" key="6">
    <source>
        <dbReference type="ARBA" id="ARBA00022824"/>
    </source>
</evidence>
<comment type="subcellular location">
    <subcellularLocation>
        <location evidence="1">Endoplasmic reticulum</location>
    </subcellularLocation>
</comment>
<dbReference type="Gene3D" id="3.30.70.260">
    <property type="match status" value="1"/>
</dbReference>
<proteinExistence type="inferred from homology"/>
<evidence type="ECO:0000256" key="4">
    <source>
        <dbReference type="ARBA" id="ARBA00022687"/>
    </source>
</evidence>
<evidence type="ECO:0000256" key="12">
    <source>
        <dbReference type="SAM" id="SignalP"/>
    </source>
</evidence>
<feature type="region of interest" description="Disordered" evidence="11">
    <location>
        <begin position="158"/>
        <end position="192"/>
    </location>
</feature>
<feature type="compositionally biased region" description="Basic residues" evidence="11">
    <location>
        <begin position="178"/>
        <end position="192"/>
    </location>
</feature>
<evidence type="ECO:0000256" key="9">
    <source>
        <dbReference type="ARBA" id="ARBA00032329"/>
    </source>
</evidence>
<dbReference type="Pfam" id="PF10185">
    <property type="entry name" value="Mesd"/>
    <property type="match status" value="1"/>
</dbReference>
<dbReference type="InterPro" id="IPR019330">
    <property type="entry name" value="MESD"/>
</dbReference>
<reference evidence="13 14" key="1">
    <citation type="submission" date="2024-02" db="EMBL/GenBank/DDBJ databases">
        <authorList>
            <person name="Daric V."/>
            <person name="Darras S."/>
        </authorList>
    </citation>
    <scope>NUCLEOTIDE SEQUENCE [LARGE SCALE GENOMIC DNA]</scope>
</reference>
<dbReference type="PROSITE" id="PS51257">
    <property type="entry name" value="PROKAR_LIPOPROTEIN"/>
    <property type="match status" value="1"/>
</dbReference>
<name>A0ABP0H0L8_CLALP</name>
<gene>
    <name evidence="13" type="ORF">CVLEPA_LOCUS30373</name>
</gene>
<evidence type="ECO:0000313" key="13">
    <source>
        <dbReference type="EMBL" id="CAK8697093.1"/>
    </source>
</evidence>
<keyword evidence="7" id="KW-0143">Chaperone</keyword>
<dbReference type="PANTHER" id="PTHR17600">
    <property type="entry name" value="MESODERM DEVELOPMENT CANDIDATE 2"/>
    <property type="match status" value="1"/>
</dbReference>
<evidence type="ECO:0000256" key="3">
    <source>
        <dbReference type="ARBA" id="ARBA00022290"/>
    </source>
</evidence>
<keyword evidence="5 12" id="KW-0732">Signal</keyword>
<feature type="signal peptide" evidence="12">
    <location>
        <begin position="1"/>
        <end position="21"/>
    </location>
</feature>
<evidence type="ECO:0000256" key="5">
    <source>
        <dbReference type="ARBA" id="ARBA00022729"/>
    </source>
</evidence>
<evidence type="ECO:0000256" key="8">
    <source>
        <dbReference type="ARBA" id="ARBA00030724"/>
    </source>
</evidence>
<accession>A0ABP0H0L8</accession>
<evidence type="ECO:0000256" key="10">
    <source>
        <dbReference type="ARBA" id="ARBA00033472"/>
    </source>
</evidence>
<dbReference type="Proteomes" id="UP001642483">
    <property type="component" value="Unassembled WGS sequence"/>
</dbReference>
<keyword evidence="4" id="KW-0879">Wnt signaling pathway</keyword>
<comment type="caution">
    <text evidence="13">The sequence shown here is derived from an EMBL/GenBank/DDBJ whole genome shotgun (WGS) entry which is preliminary data.</text>
</comment>
<comment type="similarity">
    <text evidence="2">Belongs to the MESD family.</text>
</comment>
<sequence>METKQLLKAVVFVTVIAMSCASKKKKDPRDFTDADIYKLDEEWMEEGEIEEGDLPEHLRPSPSVDFAKVDPSDPEAILKMTKKGKTLMMFVTISGNPTQAETEEISTLWQSMLYNANIEITRFVISENRVLIKLADGSYAYEIKDFLVQQDRCETVTIEGKDYPGKASKGAKDNKSKAQSKKTKKSNKKTEL</sequence>
<evidence type="ECO:0000256" key="7">
    <source>
        <dbReference type="ARBA" id="ARBA00023186"/>
    </source>
</evidence>
<keyword evidence="14" id="KW-1185">Reference proteome</keyword>